<evidence type="ECO:0000313" key="2">
    <source>
        <dbReference type="EMBL" id="RHN47425.1"/>
    </source>
</evidence>
<protein>
    <recommendedName>
        <fullName evidence="1">Ubiquitin-like domain-containing protein</fullName>
    </recommendedName>
</protein>
<evidence type="ECO:0000259" key="1">
    <source>
        <dbReference type="Pfam" id="PF00240"/>
    </source>
</evidence>
<dbReference type="Pfam" id="PF00240">
    <property type="entry name" value="ubiquitin"/>
    <property type="match status" value="1"/>
</dbReference>
<proteinExistence type="predicted"/>
<dbReference type="Gramene" id="rna42024">
    <property type="protein sequence ID" value="RHN47425.1"/>
    <property type="gene ID" value="gene42024"/>
</dbReference>
<name>A0A396H8D7_MEDTR</name>
<reference evidence="3" key="1">
    <citation type="journal article" date="2018" name="Nat. Plants">
        <title>Whole-genome landscape of Medicago truncatula symbiotic genes.</title>
        <authorList>
            <person name="Pecrix Y."/>
            <person name="Staton S.E."/>
            <person name="Sallet E."/>
            <person name="Lelandais-Briere C."/>
            <person name="Moreau S."/>
            <person name="Carrere S."/>
            <person name="Blein T."/>
            <person name="Jardinaud M.F."/>
            <person name="Latrasse D."/>
            <person name="Zouine M."/>
            <person name="Zahm M."/>
            <person name="Kreplak J."/>
            <person name="Mayjonade B."/>
            <person name="Satge C."/>
            <person name="Perez M."/>
            <person name="Cauet S."/>
            <person name="Marande W."/>
            <person name="Chantry-Darmon C."/>
            <person name="Lopez-Roques C."/>
            <person name="Bouchez O."/>
            <person name="Berard A."/>
            <person name="Debelle F."/>
            <person name="Munos S."/>
            <person name="Bendahmane A."/>
            <person name="Berges H."/>
            <person name="Niebel A."/>
            <person name="Buitink J."/>
            <person name="Frugier F."/>
            <person name="Benhamed M."/>
            <person name="Crespi M."/>
            <person name="Gouzy J."/>
            <person name="Gamas P."/>
        </authorList>
    </citation>
    <scope>NUCLEOTIDE SEQUENCE [LARGE SCALE GENOMIC DNA]</scope>
    <source>
        <strain evidence="3">cv. Jemalong A17</strain>
    </source>
</reference>
<dbReference type="SUPFAM" id="SSF54236">
    <property type="entry name" value="Ubiquitin-like"/>
    <property type="match status" value="1"/>
</dbReference>
<comment type="caution">
    <text evidence="2">The sequence shown here is derived from an EMBL/GenBank/DDBJ whole genome shotgun (WGS) entry which is preliminary data.</text>
</comment>
<dbReference type="InterPro" id="IPR000626">
    <property type="entry name" value="Ubiquitin-like_dom"/>
</dbReference>
<gene>
    <name evidence="2" type="ORF">MtrunA17_Chr7g0252851</name>
</gene>
<dbReference type="Proteomes" id="UP000265566">
    <property type="component" value="Chromosome 7"/>
</dbReference>
<organism evidence="2 3">
    <name type="scientific">Medicago truncatula</name>
    <name type="common">Barrel medic</name>
    <name type="synonym">Medicago tribuloides</name>
    <dbReference type="NCBI Taxonomy" id="3880"/>
    <lineage>
        <taxon>Eukaryota</taxon>
        <taxon>Viridiplantae</taxon>
        <taxon>Streptophyta</taxon>
        <taxon>Embryophyta</taxon>
        <taxon>Tracheophyta</taxon>
        <taxon>Spermatophyta</taxon>
        <taxon>Magnoliopsida</taxon>
        <taxon>eudicotyledons</taxon>
        <taxon>Gunneridae</taxon>
        <taxon>Pentapetalae</taxon>
        <taxon>rosids</taxon>
        <taxon>fabids</taxon>
        <taxon>Fabales</taxon>
        <taxon>Fabaceae</taxon>
        <taxon>Papilionoideae</taxon>
        <taxon>50 kb inversion clade</taxon>
        <taxon>NPAAA clade</taxon>
        <taxon>Hologalegina</taxon>
        <taxon>IRL clade</taxon>
        <taxon>Trifolieae</taxon>
        <taxon>Medicago</taxon>
    </lineage>
</organism>
<evidence type="ECO:0000313" key="3">
    <source>
        <dbReference type="Proteomes" id="UP000265566"/>
    </source>
</evidence>
<dbReference type="InterPro" id="IPR029071">
    <property type="entry name" value="Ubiquitin-like_domsf"/>
</dbReference>
<feature type="domain" description="Ubiquitin-like" evidence="1">
    <location>
        <begin position="2"/>
        <end position="40"/>
    </location>
</feature>
<sequence length="50" mass="5951">MVKSSDRIFNVMEKILEKEDIPVHNQCLIFDYRRLDYNLTCLCSTKLGTR</sequence>
<dbReference type="Gene3D" id="3.10.20.90">
    <property type="entry name" value="Phosphatidylinositol 3-kinase Catalytic Subunit, Chain A, domain 1"/>
    <property type="match status" value="1"/>
</dbReference>
<accession>A0A396H8D7</accession>
<dbReference type="EMBL" id="PSQE01000007">
    <property type="protein sequence ID" value="RHN47425.1"/>
    <property type="molecule type" value="Genomic_DNA"/>
</dbReference>
<dbReference type="AlphaFoldDB" id="A0A396H8D7"/>